<sequence length="110" mass="11941">MAHIIASIPPPVLPDSIQNEVDYAIARMLMLSRKGGRGCPADPRAKEALWLAMGILDAADAHRQTRRLRAARSLVGLMRGRDAEDRRSLAAALGQAADCAARLLAYDDTY</sequence>
<name>A0A645HKY4_9ZZZZ</name>
<gene>
    <name evidence="1" type="ORF">SDC9_183782</name>
</gene>
<proteinExistence type="predicted"/>
<dbReference type="AlphaFoldDB" id="A0A645HKY4"/>
<accession>A0A645HKY4</accession>
<comment type="caution">
    <text evidence="1">The sequence shown here is derived from an EMBL/GenBank/DDBJ whole genome shotgun (WGS) entry which is preliminary data.</text>
</comment>
<organism evidence="1">
    <name type="scientific">bioreactor metagenome</name>
    <dbReference type="NCBI Taxonomy" id="1076179"/>
    <lineage>
        <taxon>unclassified sequences</taxon>
        <taxon>metagenomes</taxon>
        <taxon>ecological metagenomes</taxon>
    </lineage>
</organism>
<evidence type="ECO:0000313" key="1">
    <source>
        <dbReference type="EMBL" id="MPN36273.1"/>
    </source>
</evidence>
<protein>
    <submittedName>
        <fullName evidence="1">Uncharacterized protein</fullName>
    </submittedName>
</protein>
<dbReference type="EMBL" id="VSSQ01090310">
    <property type="protein sequence ID" value="MPN36273.1"/>
    <property type="molecule type" value="Genomic_DNA"/>
</dbReference>
<reference evidence="1" key="1">
    <citation type="submission" date="2019-08" db="EMBL/GenBank/DDBJ databases">
        <authorList>
            <person name="Kucharzyk K."/>
            <person name="Murdoch R.W."/>
            <person name="Higgins S."/>
            <person name="Loffler F."/>
        </authorList>
    </citation>
    <scope>NUCLEOTIDE SEQUENCE</scope>
</reference>